<dbReference type="InterPro" id="IPR045028">
    <property type="entry name" value="DinG/Rad3-like"/>
</dbReference>
<evidence type="ECO:0000256" key="8">
    <source>
        <dbReference type="ARBA" id="ARBA00022801"/>
    </source>
</evidence>
<dbReference type="GO" id="GO:0016818">
    <property type="term" value="F:hydrolase activity, acting on acid anhydrides, in phosphorus-containing anhydrides"/>
    <property type="evidence" value="ECO:0007669"/>
    <property type="project" value="InterPro"/>
</dbReference>
<evidence type="ECO:0000256" key="10">
    <source>
        <dbReference type="ARBA" id="ARBA00022840"/>
    </source>
</evidence>
<dbReference type="SMART" id="SM00488">
    <property type="entry name" value="DEXDc2"/>
    <property type="match status" value="1"/>
</dbReference>
<keyword evidence="9" id="KW-0347">Helicase</keyword>
<evidence type="ECO:0000313" key="20">
    <source>
        <dbReference type="EMBL" id="KAJ8429385.1"/>
    </source>
</evidence>
<keyword evidence="7" id="KW-0227">DNA damage</keyword>
<evidence type="ECO:0000256" key="15">
    <source>
        <dbReference type="ARBA" id="ARBA00023235"/>
    </source>
</evidence>
<evidence type="ECO:0000256" key="11">
    <source>
        <dbReference type="ARBA" id="ARBA00023004"/>
    </source>
</evidence>
<dbReference type="SUPFAM" id="SSF52540">
    <property type="entry name" value="P-loop containing nucleoside triphosphate hydrolases"/>
    <property type="match status" value="1"/>
</dbReference>
<evidence type="ECO:0000256" key="3">
    <source>
        <dbReference type="ARBA" id="ARBA00009146"/>
    </source>
</evidence>
<sequence length="758" mass="85976">MKFQIEDVTVYFPYDHIYPEQYAYMVELKRALDAKGHCLLEMPTGTGKTIALLSLITSYALSKPSNPIKLIYCTRTVHEMEKTLAELKVLHEYQVRHLGPAARILAVGLSSRKNLCINPSVVAAENRDSVDAACRKLTASWVRALAMENPNIPTCPFFENYEKAGSEAILPPGVYTLQDLRVFGKEKGWCPYFLARHMVQFANVVVYSYQYLLDPKVAGIISKEMQKESVVVFDEAHNIDNVCIEALSVSVRRQTLEGATRNISRMSQEIERFKATDAGKLRAEYNRLVEGLAQRGSLPIGDTWLSNPALPEDILKEAVPGNIRRAEHFLSVLRRLVQYLKSRLQTENFEKESPVSFVASVNAQAGLDQKTLRFCYDRLHSLMLTLEITDTDEFLHIQTICDFATLVGTYARGFSIIIEPFDERMPHIPDPILQLSCHDASLAIRPVFERFQTVVITSGTLSPIDLYPRLLNFNPVISRSFTMSLTRDCICPMVLTRGSDQLPVSTKYDMRSDPGVARNYGRLLLEMVSVVPDGIVCFFVSYSYMDAIVNTWNETGILKDIMQHKLVFIETQDVVETTLALDNYRRACDCGRGAVFFSVARGKVAEGIDFDRHYGRLVIMFGVPFQYTLSKILLARLEYLRDNFQIKEGDFLTFDALRQAAQCVGRVIRSKADYGMMIFADKRYSRHDKRSKLPGWILSHLRDAHLNLSTDMALYIAREFLRKMAQPYDKTGASGKRTLLSQEDIEKMSNGSADDVQF</sequence>
<keyword evidence="4" id="KW-0004">4Fe-4S</keyword>
<dbReference type="GO" id="GO:0045951">
    <property type="term" value="P:positive regulation of mitotic recombination"/>
    <property type="evidence" value="ECO:0007669"/>
    <property type="project" value="TreeGrafter"/>
</dbReference>
<dbReference type="Pfam" id="PF06777">
    <property type="entry name" value="HBB"/>
    <property type="match status" value="1"/>
</dbReference>
<keyword evidence="6" id="KW-0547">Nucleotide-binding</keyword>
<gene>
    <name evidence="20" type="ORF">Cgig2_002007</name>
</gene>
<dbReference type="InterPro" id="IPR002464">
    <property type="entry name" value="DNA/RNA_helicase_DEAH_CS"/>
</dbReference>
<evidence type="ECO:0000256" key="2">
    <source>
        <dbReference type="ARBA" id="ARBA00004123"/>
    </source>
</evidence>
<evidence type="ECO:0000313" key="21">
    <source>
        <dbReference type="Proteomes" id="UP001153076"/>
    </source>
</evidence>
<accession>A0A9Q1JR43</accession>
<dbReference type="GO" id="GO:0043139">
    <property type="term" value="F:5'-3' DNA helicase activity"/>
    <property type="evidence" value="ECO:0007669"/>
    <property type="project" value="UniProtKB-EC"/>
</dbReference>
<dbReference type="FunFam" id="3.40.50.300:FF:000381">
    <property type="entry name" value="TFIIH basal transcription factor complex helicase subunit"/>
    <property type="match status" value="1"/>
</dbReference>
<dbReference type="InterPro" id="IPR006554">
    <property type="entry name" value="Helicase-like_DEXD_c2"/>
</dbReference>
<dbReference type="PANTHER" id="PTHR11472">
    <property type="entry name" value="DNA REPAIR DEAD HELICASE RAD3/XP-D SUBFAMILY MEMBER"/>
    <property type="match status" value="1"/>
</dbReference>
<dbReference type="Proteomes" id="UP001153076">
    <property type="component" value="Unassembled WGS sequence"/>
</dbReference>
<dbReference type="FunFam" id="3.40.50.300:FF:000128">
    <property type="entry name" value="Putative DNA repair helicase RAD3"/>
    <property type="match status" value="1"/>
</dbReference>
<proteinExistence type="inferred from homology"/>
<evidence type="ECO:0000256" key="17">
    <source>
        <dbReference type="ARBA" id="ARBA00044969"/>
    </source>
</evidence>
<keyword evidence="16" id="KW-0539">Nucleus</keyword>
<protein>
    <recommendedName>
        <fullName evidence="17">DNA 5'-3' helicase</fullName>
        <ecNumber evidence="17">5.6.2.3</ecNumber>
    </recommendedName>
</protein>
<evidence type="ECO:0000256" key="1">
    <source>
        <dbReference type="ARBA" id="ARBA00001966"/>
    </source>
</evidence>
<evidence type="ECO:0000256" key="14">
    <source>
        <dbReference type="ARBA" id="ARBA00023204"/>
    </source>
</evidence>
<dbReference type="Pfam" id="PF06733">
    <property type="entry name" value="DEAD_2"/>
    <property type="match status" value="1"/>
</dbReference>
<comment type="catalytic activity">
    <reaction evidence="18">
        <text>ATP + H2O = ADP + phosphate + H(+)</text>
        <dbReference type="Rhea" id="RHEA:13065"/>
        <dbReference type="ChEBI" id="CHEBI:15377"/>
        <dbReference type="ChEBI" id="CHEBI:15378"/>
        <dbReference type="ChEBI" id="CHEBI:30616"/>
        <dbReference type="ChEBI" id="CHEBI:43474"/>
        <dbReference type="ChEBI" id="CHEBI:456216"/>
        <dbReference type="EC" id="5.6.2.3"/>
    </reaction>
</comment>
<feature type="domain" description="Helicase ATP-binding" evidence="19">
    <location>
        <begin position="7"/>
        <end position="285"/>
    </location>
</feature>
<keyword evidence="14" id="KW-0234">DNA repair</keyword>
<dbReference type="GO" id="GO:0005634">
    <property type="term" value="C:nucleus"/>
    <property type="evidence" value="ECO:0007669"/>
    <property type="project" value="UniProtKB-SubCell"/>
</dbReference>
<dbReference type="PROSITE" id="PS51193">
    <property type="entry name" value="HELICASE_ATP_BIND_2"/>
    <property type="match status" value="1"/>
</dbReference>
<evidence type="ECO:0000259" key="19">
    <source>
        <dbReference type="PROSITE" id="PS51193"/>
    </source>
</evidence>
<reference evidence="20" key="1">
    <citation type="submission" date="2022-04" db="EMBL/GenBank/DDBJ databases">
        <title>Carnegiea gigantea Genome sequencing and assembly v2.</title>
        <authorList>
            <person name="Copetti D."/>
            <person name="Sanderson M.J."/>
            <person name="Burquez A."/>
            <person name="Wojciechowski M.F."/>
        </authorList>
    </citation>
    <scope>NUCLEOTIDE SEQUENCE</scope>
    <source>
        <strain evidence="20">SGP5-SGP5p</strain>
        <tissue evidence="20">Aerial part</tissue>
    </source>
</reference>
<dbReference type="PANTHER" id="PTHR11472:SF1">
    <property type="entry name" value="GENERAL TRANSCRIPTION AND DNA REPAIR FACTOR IIH HELICASE SUBUNIT XPD"/>
    <property type="match status" value="1"/>
</dbReference>
<keyword evidence="11" id="KW-0408">Iron</keyword>
<evidence type="ECO:0000256" key="9">
    <source>
        <dbReference type="ARBA" id="ARBA00022806"/>
    </source>
</evidence>
<keyword evidence="15" id="KW-0413">Isomerase</keyword>
<evidence type="ECO:0000256" key="7">
    <source>
        <dbReference type="ARBA" id="ARBA00022763"/>
    </source>
</evidence>
<keyword evidence="8" id="KW-0378">Hydrolase</keyword>
<dbReference type="FunFam" id="3.40.50.300:FF:000135">
    <property type="entry name" value="DNA repair helicase RAD3, putative"/>
    <property type="match status" value="1"/>
</dbReference>
<evidence type="ECO:0000256" key="18">
    <source>
        <dbReference type="ARBA" id="ARBA00048954"/>
    </source>
</evidence>
<dbReference type="GO" id="GO:0006289">
    <property type="term" value="P:nucleotide-excision repair"/>
    <property type="evidence" value="ECO:0007669"/>
    <property type="project" value="InterPro"/>
</dbReference>
<dbReference type="Gene3D" id="3.40.50.300">
    <property type="entry name" value="P-loop containing nucleotide triphosphate hydrolases"/>
    <property type="match status" value="2"/>
</dbReference>
<evidence type="ECO:0000256" key="4">
    <source>
        <dbReference type="ARBA" id="ARBA00022485"/>
    </source>
</evidence>
<evidence type="ECO:0000256" key="16">
    <source>
        <dbReference type="ARBA" id="ARBA00023242"/>
    </source>
</evidence>
<keyword evidence="5" id="KW-0479">Metal-binding</keyword>
<keyword evidence="10" id="KW-0067">ATP-binding</keyword>
<dbReference type="GO" id="GO:0006366">
    <property type="term" value="P:transcription by RNA polymerase II"/>
    <property type="evidence" value="ECO:0007669"/>
    <property type="project" value="TreeGrafter"/>
</dbReference>
<evidence type="ECO:0000256" key="13">
    <source>
        <dbReference type="ARBA" id="ARBA00023125"/>
    </source>
</evidence>
<dbReference type="InterPro" id="IPR027417">
    <property type="entry name" value="P-loop_NTPase"/>
</dbReference>
<dbReference type="CDD" id="cd18788">
    <property type="entry name" value="SF2_C_XPD"/>
    <property type="match status" value="1"/>
</dbReference>
<evidence type="ECO:0000256" key="6">
    <source>
        <dbReference type="ARBA" id="ARBA00022741"/>
    </source>
</evidence>
<dbReference type="GO" id="GO:0051539">
    <property type="term" value="F:4 iron, 4 sulfur cluster binding"/>
    <property type="evidence" value="ECO:0007669"/>
    <property type="project" value="UniProtKB-KW"/>
</dbReference>
<dbReference type="AlphaFoldDB" id="A0A9Q1JR43"/>
<comment type="subcellular location">
    <subcellularLocation>
        <location evidence="2">Nucleus</location>
    </subcellularLocation>
</comment>
<dbReference type="GO" id="GO:0003684">
    <property type="term" value="F:damaged DNA binding"/>
    <property type="evidence" value="ECO:0007669"/>
    <property type="project" value="TreeGrafter"/>
</dbReference>
<dbReference type="InterPro" id="IPR013020">
    <property type="entry name" value="Rad3/Chl1-like"/>
</dbReference>
<evidence type="ECO:0000256" key="12">
    <source>
        <dbReference type="ARBA" id="ARBA00023014"/>
    </source>
</evidence>
<dbReference type="Pfam" id="PF13307">
    <property type="entry name" value="Helicase_C_2"/>
    <property type="match status" value="1"/>
</dbReference>
<dbReference type="NCBIfam" id="TIGR00604">
    <property type="entry name" value="rad3"/>
    <property type="match status" value="1"/>
</dbReference>
<name>A0A9Q1JR43_9CARY</name>
<keyword evidence="13" id="KW-0238">DNA-binding</keyword>
<organism evidence="20 21">
    <name type="scientific">Carnegiea gigantea</name>
    <dbReference type="NCBI Taxonomy" id="171969"/>
    <lineage>
        <taxon>Eukaryota</taxon>
        <taxon>Viridiplantae</taxon>
        <taxon>Streptophyta</taxon>
        <taxon>Embryophyta</taxon>
        <taxon>Tracheophyta</taxon>
        <taxon>Spermatophyta</taxon>
        <taxon>Magnoliopsida</taxon>
        <taxon>eudicotyledons</taxon>
        <taxon>Gunneridae</taxon>
        <taxon>Pentapetalae</taxon>
        <taxon>Caryophyllales</taxon>
        <taxon>Cactineae</taxon>
        <taxon>Cactaceae</taxon>
        <taxon>Cactoideae</taxon>
        <taxon>Echinocereeae</taxon>
        <taxon>Carnegiea</taxon>
    </lineage>
</organism>
<dbReference type="OrthoDB" id="272481at2759"/>
<comment type="similarity">
    <text evidence="3">Belongs to the helicase family. RAD3/XPD subfamily.</text>
</comment>
<dbReference type="GO" id="GO:0005524">
    <property type="term" value="F:ATP binding"/>
    <property type="evidence" value="ECO:0007669"/>
    <property type="project" value="UniProtKB-KW"/>
</dbReference>
<comment type="cofactor">
    <cofactor evidence="1">
        <name>[4Fe-4S] cluster</name>
        <dbReference type="ChEBI" id="CHEBI:49883"/>
    </cofactor>
</comment>
<dbReference type="PRINTS" id="PR00852">
    <property type="entry name" value="XRODRMPGMNTD"/>
</dbReference>
<dbReference type="InterPro" id="IPR014013">
    <property type="entry name" value="Helic_SF1/SF2_ATP-bd_DinG/Rad3"/>
</dbReference>
<dbReference type="EMBL" id="JAKOGI010000899">
    <property type="protein sequence ID" value="KAJ8429385.1"/>
    <property type="molecule type" value="Genomic_DNA"/>
</dbReference>
<dbReference type="InterPro" id="IPR010643">
    <property type="entry name" value="HBB"/>
</dbReference>
<dbReference type="GO" id="GO:0046872">
    <property type="term" value="F:metal ion binding"/>
    <property type="evidence" value="ECO:0007669"/>
    <property type="project" value="UniProtKB-KW"/>
</dbReference>
<evidence type="ECO:0000256" key="5">
    <source>
        <dbReference type="ARBA" id="ARBA00022723"/>
    </source>
</evidence>
<comment type="caution">
    <text evidence="20">The sequence shown here is derived from an EMBL/GenBank/DDBJ whole genome shotgun (WGS) entry which is preliminary data.</text>
</comment>
<dbReference type="PROSITE" id="PS00690">
    <property type="entry name" value="DEAH_ATP_HELICASE"/>
    <property type="match status" value="1"/>
</dbReference>
<dbReference type="EC" id="5.6.2.3" evidence="17"/>
<dbReference type="SMART" id="SM00491">
    <property type="entry name" value="HELICc2"/>
    <property type="match status" value="1"/>
</dbReference>
<dbReference type="InterPro" id="IPR001945">
    <property type="entry name" value="RAD3/XPD"/>
</dbReference>
<dbReference type="InterPro" id="IPR006555">
    <property type="entry name" value="ATP-dep_Helicase_C"/>
</dbReference>
<dbReference type="InterPro" id="IPR010614">
    <property type="entry name" value="RAD3-like_helicase_DEAD"/>
</dbReference>
<keyword evidence="21" id="KW-1185">Reference proteome</keyword>
<keyword evidence="12" id="KW-0411">Iron-sulfur</keyword>